<comment type="caution">
    <text evidence="3">The sequence shown here is derived from an EMBL/GenBank/DDBJ whole genome shotgun (WGS) entry which is preliminary data.</text>
</comment>
<dbReference type="EMBL" id="JAUTIX010000002">
    <property type="protein sequence ID" value="MDP0397614.1"/>
    <property type="molecule type" value="Genomic_DNA"/>
</dbReference>
<name>A0AA90SGF0_9ACTN</name>
<dbReference type="AlphaFoldDB" id="A0AA90SGF0"/>
<gene>
    <name evidence="3" type="ORF">Q7X28_06725</name>
</gene>
<keyword evidence="2" id="KW-0812">Transmembrane</keyword>
<proteinExistence type="predicted"/>
<feature type="transmembrane region" description="Helical" evidence="2">
    <location>
        <begin position="36"/>
        <end position="56"/>
    </location>
</feature>
<protein>
    <submittedName>
        <fullName evidence="3">Uncharacterized protein</fullName>
    </submittedName>
</protein>
<keyword evidence="2" id="KW-1133">Transmembrane helix</keyword>
<reference evidence="3" key="1">
    <citation type="submission" date="2023-08" db="EMBL/GenBank/DDBJ databases">
        <title>The draft genome of Tsukamurella strandjordii strain 050030.</title>
        <authorList>
            <person name="Zhao F."/>
            <person name="Feng Y."/>
            <person name="Zong Z."/>
        </authorList>
    </citation>
    <scope>NUCLEOTIDE SEQUENCE</scope>
    <source>
        <strain evidence="3">050030</strain>
    </source>
</reference>
<evidence type="ECO:0000256" key="2">
    <source>
        <dbReference type="SAM" id="Phobius"/>
    </source>
</evidence>
<evidence type="ECO:0000313" key="4">
    <source>
        <dbReference type="Proteomes" id="UP001178281"/>
    </source>
</evidence>
<keyword evidence="4" id="KW-1185">Reference proteome</keyword>
<evidence type="ECO:0000256" key="1">
    <source>
        <dbReference type="SAM" id="MobiDB-lite"/>
    </source>
</evidence>
<organism evidence="3 4">
    <name type="scientific">Tsukamurella strandjordii</name>
    <dbReference type="NCBI Taxonomy" id="147577"/>
    <lineage>
        <taxon>Bacteria</taxon>
        <taxon>Bacillati</taxon>
        <taxon>Actinomycetota</taxon>
        <taxon>Actinomycetes</taxon>
        <taxon>Mycobacteriales</taxon>
        <taxon>Tsukamurellaceae</taxon>
        <taxon>Tsukamurella</taxon>
    </lineage>
</organism>
<dbReference type="RefSeq" id="WP_305110761.1">
    <property type="nucleotide sequence ID" value="NZ_JAUTIX010000002.1"/>
</dbReference>
<evidence type="ECO:0000313" key="3">
    <source>
        <dbReference type="EMBL" id="MDP0397614.1"/>
    </source>
</evidence>
<accession>A0AA90SGF0</accession>
<sequence>MIIDVLARLPRRGQFFAPWMAVVAMFVASITVADGAAALVGIALAIAVAAVCHAAADRDHRAPSGPKTGRAPDHRLRGAYRRSFMPNGAGRPRRPRRPRAPGIAAFAA</sequence>
<feature type="region of interest" description="Disordered" evidence="1">
    <location>
        <begin position="57"/>
        <end position="108"/>
    </location>
</feature>
<feature type="transmembrane region" description="Helical" evidence="2">
    <location>
        <begin position="12"/>
        <end position="30"/>
    </location>
</feature>
<dbReference type="Proteomes" id="UP001178281">
    <property type="component" value="Unassembled WGS sequence"/>
</dbReference>
<keyword evidence="2" id="KW-0472">Membrane</keyword>